<dbReference type="AlphaFoldDB" id="A0A150KBT7"/>
<gene>
    <name evidence="1" type="ORF">B4098_1281</name>
</gene>
<name>A0A150KBT7_HEYCO</name>
<dbReference type="Proteomes" id="UP000075288">
    <property type="component" value="Unassembled WGS sequence"/>
</dbReference>
<accession>A0A150KBT7</accession>
<dbReference type="PATRIC" id="fig|1398.26.peg.2533"/>
<reference evidence="1 2" key="1">
    <citation type="submission" date="2016-01" db="EMBL/GenBank/DDBJ databases">
        <title>Genome Sequences of Twelve Sporeforming Bacillus Species Isolated from Foods.</title>
        <authorList>
            <person name="Berendsen E.M."/>
            <person name="Wells-Bennik M.H."/>
            <person name="Krawcyk A.O."/>
            <person name="De Jong A."/>
            <person name="Holsappel S."/>
            <person name="Eijlander R.T."/>
            <person name="Kuipers O.P."/>
        </authorList>
    </citation>
    <scope>NUCLEOTIDE SEQUENCE [LARGE SCALE GENOMIC DNA]</scope>
    <source>
        <strain evidence="1 2">B4098</strain>
    </source>
</reference>
<protein>
    <submittedName>
        <fullName evidence="1">Uncharacterized protein</fullName>
    </submittedName>
</protein>
<sequence length="68" mass="7599">MMIKAEIIGSTLSVQKLIIILSQNAFLLRFTEPCTFWGMHLYTNTAGKKNGTAKRLLWAAGSREIQEG</sequence>
<organism evidence="1 2">
    <name type="scientific">Heyndrickxia coagulans</name>
    <name type="common">Weizmannia coagulans</name>
    <dbReference type="NCBI Taxonomy" id="1398"/>
    <lineage>
        <taxon>Bacteria</taxon>
        <taxon>Bacillati</taxon>
        <taxon>Bacillota</taxon>
        <taxon>Bacilli</taxon>
        <taxon>Bacillales</taxon>
        <taxon>Bacillaceae</taxon>
        <taxon>Heyndrickxia</taxon>
    </lineage>
</organism>
<dbReference type="EMBL" id="LQYG01000002">
    <property type="protein sequence ID" value="KYC67077.1"/>
    <property type="molecule type" value="Genomic_DNA"/>
</dbReference>
<evidence type="ECO:0000313" key="2">
    <source>
        <dbReference type="Proteomes" id="UP000075288"/>
    </source>
</evidence>
<comment type="caution">
    <text evidence="1">The sequence shown here is derived from an EMBL/GenBank/DDBJ whole genome shotgun (WGS) entry which is preliminary data.</text>
</comment>
<evidence type="ECO:0000313" key="1">
    <source>
        <dbReference type="EMBL" id="KYC67077.1"/>
    </source>
</evidence>
<proteinExistence type="predicted"/>